<evidence type="ECO:0000256" key="8">
    <source>
        <dbReference type="ARBA" id="ARBA00024647"/>
    </source>
</evidence>
<dbReference type="NCBIfam" id="NF003810">
    <property type="entry name" value="PRK05399.1"/>
    <property type="match status" value="1"/>
</dbReference>
<dbReference type="PANTHER" id="PTHR11361">
    <property type="entry name" value="DNA MISMATCH REPAIR PROTEIN MUTS FAMILY MEMBER"/>
    <property type="match status" value="1"/>
</dbReference>
<evidence type="ECO:0000256" key="10">
    <source>
        <dbReference type="RuleBase" id="RU003756"/>
    </source>
</evidence>
<evidence type="ECO:0000256" key="4">
    <source>
        <dbReference type="ARBA" id="ARBA00022763"/>
    </source>
</evidence>
<dbReference type="SUPFAM" id="SSF53150">
    <property type="entry name" value="DNA repair protein MutS, domain II"/>
    <property type="match status" value="1"/>
</dbReference>
<keyword evidence="4 9" id="KW-0227">DNA damage</keyword>
<keyword evidence="7 9" id="KW-0234">DNA repair</keyword>
<dbReference type="Gene3D" id="3.30.420.110">
    <property type="entry name" value="MutS, connector domain"/>
    <property type="match status" value="1"/>
</dbReference>
<dbReference type="InterPro" id="IPR017261">
    <property type="entry name" value="DNA_mismatch_repair_MutS/MSH"/>
</dbReference>
<dbReference type="SMART" id="SM00533">
    <property type="entry name" value="MUTSd"/>
    <property type="match status" value="1"/>
</dbReference>
<dbReference type="CDD" id="cd03284">
    <property type="entry name" value="ABC_MutS1"/>
    <property type="match status" value="1"/>
</dbReference>
<dbReference type="HAMAP" id="MF_00096">
    <property type="entry name" value="MutS"/>
    <property type="match status" value="1"/>
</dbReference>
<organism evidence="12 13">
    <name type="scientific">Nannocystis punicea</name>
    <dbReference type="NCBI Taxonomy" id="2995304"/>
    <lineage>
        <taxon>Bacteria</taxon>
        <taxon>Pseudomonadati</taxon>
        <taxon>Myxococcota</taxon>
        <taxon>Polyangia</taxon>
        <taxon>Nannocystales</taxon>
        <taxon>Nannocystaceae</taxon>
        <taxon>Nannocystis</taxon>
    </lineage>
</organism>
<evidence type="ECO:0000256" key="6">
    <source>
        <dbReference type="ARBA" id="ARBA00023125"/>
    </source>
</evidence>
<keyword evidence="3 9" id="KW-0547">Nucleotide-binding</keyword>
<dbReference type="SUPFAM" id="SSF55271">
    <property type="entry name" value="DNA repair protein MutS, domain I"/>
    <property type="match status" value="1"/>
</dbReference>
<dbReference type="InterPro" id="IPR036678">
    <property type="entry name" value="MutS_con_dom_sf"/>
</dbReference>
<dbReference type="RefSeq" id="WP_269040872.1">
    <property type="nucleotide sequence ID" value="NZ_CP114040.1"/>
</dbReference>
<evidence type="ECO:0000256" key="7">
    <source>
        <dbReference type="ARBA" id="ARBA00023204"/>
    </source>
</evidence>
<dbReference type="Gene3D" id="1.10.1420.10">
    <property type="match status" value="2"/>
</dbReference>
<comment type="function">
    <text evidence="8 9">This protein is involved in the repair of mismatches in DNA. It is possible that it carries out the mismatch recognition step. This protein has a weak ATPase activity.</text>
</comment>
<feature type="domain" description="DNA mismatch repair proteins mutS family" evidence="11">
    <location>
        <begin position="733"/>
        <end position="749"/>
    </location>
</feature>
<dbReference type="SMART" id="SM00534">
    <property type="entry name" value="MUTSac"/>
    <property type="match status" value="1"/>
</dbReference>
<keyword evidence="5 9" id="KW-0067">ATP-binding</keyword>
<proteinExistence type="inferred from homology"/>
<dbReference type="Pfam" id="PF01624">
    <property type="entry name" value="MutS_I"/>
    <property type="match status" value="1"/>
</dbReference>
<evidence type="ECO:0000313" key="12">
    <source>
        <dbReference type="EMBL" id="WAS98511.1"/>
    </source>
</evidence>
<dbReference type="InterPro" id="IPR007861">
    <property type="entry name" value="DNA_mismatch_repair_MutS_clamp"/>
</dbReference>
<evidence type="ECO:0000313" key="13">
    <source>
        <dbReference type="Proteomes" id="UP001164459"/>
    </source>
</evidence>
<dbReference type="InterPro" id="IPR000432">
    <property type="entry name" value="DNA_mismatch_repair_MutS_C"/>
</dbReference>
<accession>A0ABY7HGT1</accession>
<dbReference type="PANTHER" id="PTHR11361:SF34">
    <property type="entry name" value="DNA MISMATCH REPAIR PROTEIN MSH1, MITOCHONDRIAL"/>
    <property type="match status" value="1"/>
</dbReference>
<dbReference type="Pfam" id="PF05188">
    <property type="entry name" value="MutS_II"/>
    <property type="match status" value="1"/>
</dbReference>
<reference evidence="12" key="1">
    <citation type="submission" date="2022-11" db="EMBL/GenBank/DDBJ databases">
        <title>Minimal conservation of predation-associated metabolite biosynthetic gene clusters underscores biosynthetic potential of Myxococcota including descriptions for ten novel species: Archangium lansinium sp. nov., Myxococcus landrumus sp. nov., Nannocystis bai.</title>
        <authorList>
            <person name="Ahearne A."/>
            <person name="Stevens C."/>
            <person name="Dowd S."/>
        </authorList>
    </citation>
    <scope>NUCLEOTIDE SEQUENCE</scope>
    <source>
        <strain evidence="12">Fl3</strain>
    </source>
</reference>
<dbReference type="InterPro" id="IPR007695">
    <property type="entry name" value="DNA_mismatch_repair_MutS-lik_N"/>
</dbReference>
<keyword evidence="13" id="KW-1185">Reference proteome</keyword>
<dbReference type="InterPro" id="IPR005748">
    <property type="entry name" value="DNA_mismatch_repair_MutS"/>
</dbReference>
<dbReference type="InterPro" id="IPR036187">
    <property type="entry name" value="DNA_mismatch_repair_MutS_sf"/>
</dbReference>
<dbReference type="PROSITE" id="PS00486">
    <property type="entry name" value="DNA_MISMATCH_REPAIR_2"/>
    <property type="match status" value="1"/>
</dbReference>
<dbReference type="Gene3D" id="3.40.1170.10">
    <property type="entry name" value="DNA repair protein MutS, domain I"/>
    <property type="match status" value="1"/>
</dbReference>
<keyword evidence="6 9" id="KW-0238">DNA-binding</keyword>
<evidence type="ECO:0000259" key="11">
    <source>
        <dbReference type="PROSITE" id="PS00486"/>
    </source>
</evidence>
<evidence type="ECO:0000256" key="3">
    <source>
        <dbReference type="ARBA" id="ARBA00022741"/>
    </source>
</evidence>
<evidence type="ECO:0000256" key="2">
    <source>
        <dbReference type="ARBA" id="ARBA00021982"/>
    </source>
</evidence>
<dbReference type="Pfam" id="PF00488">
    <property type="entry name" value="MutS_V"/>
    <property type="match status" value="1"/>
</dbReference>
<dbReference type="Pfam" id="PF05192">
    <property type="entry name" value="MutS_III"/>
    <property type="match status" value="1"/>
</dbReference>
<sequence length="917" mass="99461">MNAPHHSADTPVMRQFLDIKRQFADAIVMFRMGDFYEMFFDDAITVAPVLEIAVTTRDKGEVENPVPMAGVPYHAIGGYLRTLVERGFKVAICEQMETPEQARLRKGPNKIVRREVVRVVTPGVLVDEEHLRGEEPNYLVALVHDAAGTYGLGVLDISCGEFFVMTCEGAGAVRAALSRLAPREIVCEPGLHPWLGLELGPLCPRLEGRDPAAVGAAQLARVKRLREESGGEALVPVEERAAALALAYAEDTQPGQTLLLHRLRRQAFEAHLVLDDASLRNLEVFRTLRDGQRKGSLLWAVDATRTAMGARLLRAWLGAPLRALGAIRERHDAIEALLAEPRVRGDLQDRLRDVRDIARLAARARLGTVSPRELAALRQSLAALPGVAELLGELARRRAPLLTEGPVPGDMSAGAGSKSQAEAARLPVLLDLGEDLLQDVHAALVRLLVDDPPAHQRDGGMIRAGADAELDRQLGLRDGGREALAAIEARERERTGIANLRVQHNRVFGYYIEVLKTQLSRVPAEYVRKQTTANAERYVTAELAEHETAVLGAVAAALEREQQLFTALREQVSAAGDRLLAVAEALARLDVLAGLAEIAESHAYVRPDMVEEPVLDIEEGRHPVVERMLDAGRFVPNNLSLRASTTASGGAGRLALLTGPNMGGKSTAMRMAALVAILAHAGAFVPAVRARVGVVDRVFTRVGAADDLGRGESTFMVEMREAAQILSQATPRSLVLLDEIGRGTATYDGLALAWAITEFLHDQIGCRALFATHYHELTQLQARLVGLRNAHVTVHEERGSIVFLHRVEPGPAERSYGIQVGRLAGLPASVLRRAQKLLTRLEQAQGEARPMPQLDLFTPPAPAPQPVDAVPPPLAAILADLRALHPDELSPRNAHEALRRLHERLVAVEGGAGGHVL</sequence>
<dbReference type="PIRSF" id="PIRSF037677">
    <property type="entry name" value="DNA_mis_repair_Msh6"/>
    <property type="match status" value="1"/>
</dbReference>
<dbReference type="EMBL" id="CP114040">
    <property type="protein sequence ID" value="WAS98511.1"/>
    <property type="molecule type" value="Genomic_DNA"/>
</dbReference>
<dbReference type="SUPFAM" id="SSF52540">
    <property type="entry name" value="P-loop containing nucleoside triphosphate hydrolases"/>
    <property type="match status" value="1"/>
</dbReference>
<dbReference type="InterPro" id="IPR007696">
    <property type="entry name" value="DNA_mismatch_repair_MutS_core"/>
</dbReference>
<dbReference type="Gene3D" id="3.40.50.300">
    <property type="entry name" value="P-loop containing nucleotide triphosphate hydrolases"/>
    <property type="match status" value="1"/>
</dbReference>
<dbReference type="InterPro" id="IPR027417">
    <property type="entry name" value="P-loop_NTPase"/>
</dbReference>
<dbReference type="SUPFAM" id="SSF48334">
    <property type="entry name" value="DNA repair protein MutS, domain III"/>
    <property type="match status" value="1"/>
</dbReference>
<evidence type="ECO:0000256" key="1">
    <source>
        <dbReference type="ARBA" id="ARBA00006271"/>
    </source>
</evidence>
<dbReference type="Proteomes" id="UP001164459">
    <property type="component" value="Chromosome"/>
</dbReference>
<evidence type="ECO:0000256" key="9">
    <source>
        <dbReference type="HAMAP-Rule" id="MF_00096"/>
    </source>
</evidence>
<dbReference type="InterPro" id="IPR016151">
    <property type="entry name" value="DNA_mismatch_repair_MutS_N"/>
</dbReference>
<dbReference type="InterPro" id="IPR045076">
    <property type="entry name" value="MutS"/>
</dbReference>
<protein>
    <recommendedName>
        <fullName evidence="2 9">DNA mismatch repair protein MutS</fullName>
    </recommendedName>
</protein>
<dbReference type="InterPro" id="IPR007860">
    <property type="entry name" value="DNA_mmatch_repair_MutS_con_dom"/>
</dbReference>
<feature type="binding site" evidence="9">
    <location>
        <begin position="659"/>
        <end position="666"/>
    </location>
    <ligand>
        <name>ATP</name>
        <dbReference type="ChEBI" id="CHEBI:30616"/>
    </ligand>
</feature>
<evidence type="ECO:0000256" key="5">
    <source>
        <dbReference type="ARBA" id="ARBA00022840"/>
    </source>
</evidence>
<name>A0ABY7HGT1_9BACT</name>
<gene>
    <name evidence="9 12" type="primary">mutS</name>
    <name evidence="12" type="ORF">O0S08_20410</name>
</gene>
<dbReference type="Pfam" id="PF05190">
    <property type="entry name" value="MutS_IV"/>
    <property type="match status" value="1"/>
</dbReference>
<comment type="similarity">
    <text evidence="1 9 10">Belongs to the DNA mismatch repair MutS family.</text>
</comment>